<keyword evidence="3" id="KW-0547">Nucleotide-binding</keyword>
<reference evidence="7 8" key="1">
    <citation type="submission" date="2018-06" db="EMBL/GenBank/DDBJ databases">
        <title>Genomic Encyclopedia of Type Strains, Phase IV (KMG-IV): sequencing the most valuable type-strain genomes for metagenomic binning, comparative biology and taxonomic classification.</title>
        <authorList>
            <person name="Goeker M."/>
        </authorList>
    </citation>
    <scope>NUCLEOTIDE SEQUENCE [LARGE SCALE GENOMIC DNA]</scope>
    <source>
        <strain evidence="7 8">DSM 26720</strain>
    </source>
</reference>
<gene>
    <name evidence="7" type="ORF">C7374_104150</name>
</gene>
<dbReference type="InterPro" id="IPR013749">
    <property type="entry name" value="PM/HMP-P_kinase-1"/>
</dbReference>
<dbReference type="GO" id="GO:0009443">
    <property type="term" value="P:pyridoxal 5'-phosphate salvage"/>
    <property type="evidence" value="ECO:0007669"/>
    <property type="project" value="InterPro"/>
</dbReference>
<dbReference type="Pfam" id="PF08543">
    <property type="entry name" value="Phos_pyr_kin"/>
    <property type="match status" value="1"/>
</dbReference>
<keyword evidence="4 7" id="KW-0418">Kinase</keyword>
<dbReference type="CDD" id="cd01173">
    <property type="entry name" value="pyridoxal_pyridoxamine_kinase"/>
    <property type="match status" value="1"/>
</dbReference>
<evidence type="ECO:0000256" key="1">
    <source>
        <dbReference type="ARBA" id="ARBA00012104"/>
    </source>
</evidence>
<dbReference type="RefSeq" id="WP_111575101.1">
    <property type="nucleotide sequence ID" value="NZ_JBHEEY010000005.1"/>
</dbReference>
<dbReference type="GO" id="GO:0008478">
    <property type="term" value="F:pyridoxal kinase activity"/>
    <property type="evidence" value="ECO:0007669"/>
    <property type="project" value="UniProtKB-EC"/>
</dbReference>
<dbReference type="InterPro" id="IPR029056">
    <property type="entry name" value="Ribokinase-like"/>
</dbReference>
<dbReference type="GO" id="GO:0005829">
    <property type="term" value="C:cytosol"/>
    <property type="evidence" value="ECO:0007669"/>
    <property type="project" value="TreeGrafter"/>
</dbReference>
<dbReference type="EC" id="2.7.1.35" evidence="1"/>
<evidence type="ECO:0000256" key="5">
    <source>
        <dbReference type="ARBA" id="ARBA00022840"/>
    </source>
</evidence>
<keyword evidence="2" id="KW-0808">Transferase</keyword>
<dbReference type="InterPro" id="IPR004625">
    <property type="entry name" value="PyrdxlKinase"/>
</dbReference>
<evidence type="ECO:0000256" key="2">
    <source>
        <dbReference type="ARBA" id="ARBA00022679"/>
    </source>
</evidence>
<dbReference type="PANTHER" id="PTHR10534:SF2">
    <property type="entry name" value="PYRIDOXAL KINASE"/>
    <property type="match status" value="1"/>
</dbReference>
<dbReference type="SUPFAM" id="SSF53613">
    <property type="entry name" value="Ribokinase-like"/>
    <property type="match status" value="1"/>
</dbReference>
<sequence length="294" mass="31161">MPFFAPPDAASVIVLSSHVVRGSVGNRAAVFALESLGFPVWAVPTVVLPWHPGHGPAGRIVPPPQEFALLIKDIERAPWLGEVGAILTGFLGHPEQAEAIAVLIRALKEKNPEIIYLCDPVIGDEGGLYVPEATACAIRDKLLPLADIATPNRFELEWLADVSLSDNNTLMEAALDIGPATVVVTSAFPMLKGSIGNILVTPNSAFMAEHRCVKGPTNGLGDLTAALILARKMTGLSEEKTLQSSTAAVFEVMARAAKRGADELMLEADAASLATPMAMVQTRRLVHPTTGLRI</sequence>
<evidence type="ECO:0000313" key="8">
    <source>
        <dbReference type="Proteomes" id="UP000249453"/>
    </source>
</evidence>
<dbReference type="GO" id="GO:0005524">
    <property type="term" value="F:ATP binding"/>
    <property type="evidence" value="ECO:0007669"/>
    <property type="project" value="UniProtKB-KW"/>
</dbReference>
<feature type="domain" description="Pyridoxamine kinase/Phosphomethylpyrimidine kinase" evidence="6">
    <location>
        <begin position="83"/>
        <end position="260"/>
    </location>
</feature>
<evidence type="ECO:0000313" key="7">
    <source>
        <dbReference type="EMBL" id="RAK30089.1"/>
    </source>
</evidence>
<dbReference type="Gene3D" id="3.40.1190.20">
    <property type="match status" value="1"/>
</dbReference>
<keyword evidence="8" id="KW-1185">Reference proteome</keyword>
<evidence type="ECO:0000256" key="3">
    <source>
        <dbReference type="ARBA" id="ARBA00022741"/>
    </source>
</evidence>
<dbReference type="NCBIfam" id="TIGR00687">
    <property type="entry name" value="pyridox_kin"/>
    <property type="match status" value="1"/>
</dbReference>
<evidence type="ECO:0000256" key="4">
    <source>
        <dbReference type="ARBA" id="ARBA00022777"/>
    </source>
</evidence>
<protein>
    <recommendedName>
        <fullName evidence="1">pyridoxal kinase</fullName>
        <ecNumber evidence="1">2.7.1.35</ecNumber>
    </recommendedName>
</protein>
<dbReference type="Proteomes" id="UP000249453">
    <property type="component" value="Unassembled WGS sequence"/>
</dbReference>
<organism evidence="7 8">
    <name type="scientific">Falsochrobactrum ovis</name>
    <dbReference type="NCBI Taxonomy" id="1293442"/>
    <lineage>
        <taxon>Bacteria</taxon>
        <taxon>Pseudomonadati</taxon>
        <taxon>Pseudomonadota</taxon>
        <taxon>Alphaproteobacteria</taxon>
        <taxon>Hyphomicrobiales</taxon>
        <taxon>Brucellaceae</taxon>
        <taxon>Falsochrobactrum</taxon>
    </lineage>
</organism>
<proteinExistence type="predicted"/>
<dbReference type="OrthoDB" id="9800808at2"/>
<keyword evidence="5" id="KW-0067">ATP-binding</keyword>
<accession>A0A364JW72</accession>
<dbReference type="AlphaFoldDB" id="A0A364JW72"/>
<dbReference type="EMBL" id="QLMK01000004">
    <property type="protein sequence ID" value="RAK30089.1"/>
    <property type="molecule type" value="Genomic_DNA"/>
</dbReference>
<name>A0A364JW72_9HYPH</name>
<dbReference type="NCBIfam" id="NF004398">
    <property type="entry name" value="PRK05756.1"/>
    <property type="match status" value="1"/>
</dbReference>
<comment type="caution">
    <text evidence="7">The sequence shown here is derived from an EMBL/GenBank/DDBJ whole genome shotgun (WGS) entry which is preliminary data.</text>
</comment>
<dbReference type="PANTHER" id="PTHR10534">
    <property type="entry name" value="PYRIDOXAL KINASE"/>
    <property type="match status" value="1"/>
</dbReference>
<evidence type="ECO:0000259" key="6">
    <source>
        <dbReference type="Pfam" id="PF08543"/>
    </source>
</evidence>